<comment type="caution">
    <text evidence="2">The sequence shown here is derived from an EMBL/GenBank/DDBJ whole genome shotgun (WGS) entry which is preliminary data.</text>
</comment>
<sequence length="580" mass="66713">MLENQDRLSCRQYLIQHSCRFDLIDFYVYFDFYSRETAERAFKGALLSVKRASNKDRQLKALVDRFEQDDYKALDNEDINRYWGKKNAQNMTLQAAYVQKQLQSSVNIEIDEYLLKRNPKRWSTGSKEKEEIFSEEELDEEYLDNESLLGQYSTDDDSAAKANVSENEPTDENSTAKAIASENESTDDEYQTRESTPSTDATQDVVVIKPRVMFKDYLVSTNASDLVDLQTVQRKWILKSGYNLSAEFLKRRNELVEKCADCSISLKTDEELSINGIILLDDDIDSNMIPFVQYEEACSEMKANYQKYSAQSANIYSDEIFLFTKLMVQGDFDQAESILDALSLPNYIKTILYAMKQTYCKGYSIENVNENTAMKDGIFPFLENYFPNSKRYTTFGADKHIQESKKRFTDMDPSLTDNVRKGDFSIVSNRSKHLIFALESKSERNKGRSTGDLLKMARYMKDTLDAISNEGFADVALAGMVTSGQGCFCVPVDYHDMYRINGIFPLMDQLKSALQQTIDELCTLEHDRSHPTQLKRLKTYHTPVQLSNTRVKKVNLNTPAAQRAKRKLHFRVPLQNEANL</sequence>
<dbReference type="AlphaFoldDB" id="A0AAN7DJQ5"/>
<name>A0AAN7DJQ5_9FUNG</name>
<evidence type="ECO:0000313" key="3">
    <source>
        <dbReference type="Proteomes" id="UP001304243"/>
    </source>
</evidence>
<evidence type="ECO:0000256" key="1">
    <source>
        <dbReference type="SAM" id="MobiDB-lite"/>
    </source>
</evidence>
<organism evidence="2 3">
    <name type="scientific">Mucor velutinosus</name>
    <dbReference type="NCBI Taxonomy" id="708070"/>
    <lineage>
        <taxon>Eukaryota</taxon>
        <taxon>Fungi</taxon>
        <taxon>Fungi incertae sedis</taxon>
        <taxon>Mucoromycota</taxon>
        <taxon>Mucoromycotina</taxon>
        <taxon>Mucoromycetes</taxon>
        <taxon>Mucorales</taxon>
        <taxon>Mucorineae</taxon>
        <taxon>Mucoraceae</taxon>
        <taxon>Mucor</taxon>
    </lineage>
</organism>
<gene>
    <name evidence="2" type="ORF">ATC70_001629</name>
</gene>
<feature type="region of interest" description="Disordered" evidence="1">
    <location>
        <begin position="151"/>
        <end position="202"/>
    </location>
</feature>
<protein>
    <submittedName>
        <fullName evidence="2">Uncharacterized protein</fullName>
    </submittedName>
</protein>
<proteinExistence type="predicted"/>
<reference evidence="2 3" key="1">
    <citation type="submission" date="2022-11" db="EMBL/GenBank/DDBJ databases">
        <title>Mucor velutinosus strain NIH1002 WGS.</title>
        <authorList>
            <person name="Subramanian P."/>
            <person name="Mullikin J.C."/>
            <person name="Segre J.A."/>
            <person name="Zelazny A.M."/>
        </authorList>
    </citation>
    <scope>NUCLEOTIDE SEQUENCE [LARGE SCALE GENOMIC DNA]</scope>
    <source>
        <strain evidence="2 3">NIH1002</strain>
    </source>
</reference>
<dbReference type="EMBL" id="JASEJX010000013">
    <property type="protein sequence ID" value="KAK4518277.1"/>
    <property type="molecule type" value="Genomic_DNA"/>
</dbReference>
<evidence type="ECO:0000313" key="2">
    <source>
        <dbReference type="EMBL" id="KAK4518277.1"/>
    </source>
</evidence>
<feature type="compositionally biased region" description="Polar residues" evidence="1">
    <location>
        <begin position="164"/>
        <end position="176"/>
    </location>
</feature>
<keyword evidence="3" id="KW-1185">Reference proteome</keyword>
<dbReference type="Proteomes" id="UP001304243">
    <property type="component" value="Unassembled WGS sequence"/>
</dbReference>
<dbReference type="GeneID" id="89945331"/>
<accession>A0AAN7DJQ5</accession>
<feature type="compositionally biased region" description="Polar residues" evidence="1">
    <location>
        <begin position="193"/>
        <end position="202"/>
    </location>
</feature>
<dbReference type="RefSeq" id="XP_064684943.1">
    <property type="nucleotide sequence ID" value="XM_064821023.1"/>
</dbReference>